<evidence type="ECO:0000313" key="1">
    <source>
        <dbReference type="EMBL" id="CBH24128.1"/>
    </source>
</evidence>
<sequence>MLTNTRSPLILEHAKFIQRWGRQEGDVLKTETGKGLGAPQRSPTAVGALVSICRGKTRVVPDPEVAVSHDPLVRAPCVGYRIGRAEACPTAWLPK</sequence>
<reference evidence="1 2" key="1">
    <citation type="journal article" date="2010" name="ISME J.">
        <title>Fine-scale evolution: genomic, phenotypic and ecological differentiation in two coexisting Salinibacter ruber strains.</title>
        <authorList>
            <person name="Pena A."/>
            <person name="Teeling H."/>
            <person name="Huerta-Cepas J."/>
            <person name="Santos F."/>
            <person name="Yarza P."/>
            <person name="Brito-Echeverria J."/>
            <person name="Lucio M."/>
            <person name="Schmitt-Kopplin P."/>
            <person name="Meseguer I."/>
            <person name="Schenowitz C."/>
            <person name="Dossat C."/>
            <person name="Barbe V."/>
            <person name="Dopazo J."/>
            <person name="Rossello-Mora R."/>
            <person name="Schuler M."/>
            <person name="Glockner F.O."/>
            <person name="Amann R."/>
            <person name="Gabaldon T."/>
            <person name="Anton J."/>
        </authorList>
    </citation>
    <scope>NUCLEOTIDE SEQUENCE [LARGE SCALE GENOMIC DNA]</scope>
    <source>
        <strain evidence="1 2">M8</strain>
    </source>
</reference>
<dbReference type="KEGG" id="srm:SRM_01207"/>
<gene>
    <name evidence="1" type="ordered locus">SRM_01207</name>
</gene>
<proteinExistence type="predicted"/>
<dbReference type="EMBL" id="FP565814">
    <property type="protein sequence ID" value="CBH24128.1"/>
    <property type="molecule type" value="Genomic_DNA"/>
</dbReference>
<reference evidence="2" key="2">
    <citation type="submission" date="2010-04" db="EMBL/GenBank/DDBJ databases">
        <title>Genome sequence of Salinibacter ruber M8.</title>
        <authorList>
            <consortium name="Genoscope"/>
        </authorList>
    </citation>
    <scope>NUCLEOTIDE SEQUENCE [LARGE SCALE GENOMIC DNA]</scope>
    <source>
        <strain evidence="2">M8</strain>
    </source>
</reference>
<organism evidence="1 2">
    <name type="scientific">Salinibacter ruber (strain M8)</name>
    <dbReference type="NCBI Taxonomy" id="761659"/>
    <lineage>
        <taxon>Bacteria</taxon>
        <taxon>Pseudomonadati</taxon>
        <taxon>Rhodothermota</taxon>
        <taxon>Rhodothermia</taxon>
        <taxon>Rhodothermales</taxon>
        <taxon>Salinibacteraceae</taxon>
        <taxon>Salinibacter</taxon>
    </lineage>
</organism>
<dbReference type="AlphaFoldDB" id="D5H7X3"/>
<evidence type="ECO:0000313" key="2">
    <source>
        <dbReference type="Proteomes" id="UP000000933"/>
    </source>
</evidence>
<dbReference type="Proteomes" id="UP000000933">
    <property type="component" value="Chromosome"/>
</dbReference>
<dbReference type="HOGENOM" id="CLU_2371147_0_0_10"/>
<protein>
    <submittedName>
        <fullName evidence="1">Uncharacterized protein</fullName>
    </submittedName>
</protein>
<accession>D5H7X3</accession>
<name>D5H7X3_SALRM</name>